<accession>A0A226E7D1</accession>
<evidence type="ECO:0000313" key="2">
    <source>
        <dbReference type="Proteomes" id="UP000198287"/>
    </source>
</evidence>
<gene>
    <name evidence="1" type="ORF">Fcan01_12535</name>
</gene>
<evidence type="ECO:0000313" key="1">
    <source>
        <dbReference type="EMBL" id="OXA53014.1"/>
    </source>
</evidence>
<comment type="caution">
    <text evidence="1">The sequence shown here is derived from an EMBL/GenBank/DDBJ whole genome shotgun (WGS) entry which is preliminary data.</text>
</comment>
<name>A0A226E7D1_FOLCA</name>
<proteinExistence type="predicted"/>
<dbReference type="Proteomes" id="UP000198287">
    <property type="component" value="Unassembled WGS sequence"/>
</dbReference>
<sequence>MQTQKRANHCLQGTSTQRVAASKQRKMRLADEIAQYRRTYLQMRDLPISKNCPLFHLKMQAAISDARKSHGSTVNLLIWAIDSATTDIRRIEANLIKEDPAVTAEATQEIVSDLNRMVAGLQRLVNNARPGTYILPPQLDN</sequence>
<dbReference type="EMBL" id="LNIX01000006">
    <property type="protein sequence ID" value="OXA53014.1"/>
    <property type="molecule type" value="Genomic_DNA"/>
</dbReference>
<organism evidence="1 2">
    <name type="scientific">Folsomia candida</name>
    <name type="common">Springtail</name>
    <dbReference type="NCBI Taxonomy" id="158441"/>
    <lineage>
        <taxon>Eukaryota</taxon>
        <taxon>Metazoa</taxon>
        <taxon>Ecdysozoa</taxon>
        <taxon>Arthropoda</taxon>
        <taxon>Hexapoda</taxon>
        <taxon>Collembola</taxon>
        <taxon>Entomobryomorpha</taxon>
        <taxon>Isotomoidea</taxon>
        <taxon>Isotomidae</taxon>
        <taxon>Proisotominae</taxon>
        <taxon>Folsomia</taxon>
    </lineage>
</organism>
<keyword evidence="2" id="KW-1185">Reference proteome</keyword>
<reference evidence="1 2" key="1">
    <citation type="submission" date="2015-12" db="EMBL/GenBank/DDBJ databases">
        <title>The genome of Folsomia candida.</title>
        <authorList>
            <person name="Faddeeva A."/>
            <person name="Derks M.F."/>
            <person name="Anvar Y."/>
            <person name="Smit S."/>
            <person name="Van Straalen N."/>
            <person name="Roelofs D."/>
        </authorList>
    </citation>
    <scope>NUCLEOTIDE SEQUENCE [LARGE SCALE GENOMIC DNA]</scope>
    <source>
        <strain evidence="1 2">VU population</strain>
        <tissue evidence="1">Whole body</tissue>
    </source>
</reference>
<protein>
    <submittedName>
        <fullName evidence="1">Uncharacterized protein</fullName>
    </submittedName>
</protein>
<dbReference type="AlphaFoldDB" id="A0A226E7D1"/>